<accession>A0A7Y0LBK0</accession>
<name>A0A7Y0LBK0_9GAMM</name>
<comment type="caution">
    <text evidence="1">The sequence shown here is derived from an EMBL/GenBank/DDBJ whole genome shotgun (WGS) entry which is preliminary data.</text>
</comment>
<keyword evidence="2" id="KW-1185">Reference proteome</keyword>
<dbReference type="EMBL" id="JABBXH010000002">
    <property type="protein sequence ID" value="NMP31178.1"/>
    <property type="molecule type" value="Genomic_DNA"/>
</dbReference>
<protein>
    <recommendedName>
        <fullName evidence="3">SGNH/GDSL hydrolase family protein</fullName>
    </recommendedName>
</protein>
<dbReference type="Gene3D" id="3.40.50.1110">
    <property type="entry name" value="SGNH hydrolase"/>
    <property type="match status" value="1"/>
</dbReference>
<sequence length="274" mass="29792">MQTNLNTFCFSLALIIGLSGCNSSGSVSPEEQADKSTSSSLPKLSDYDANLPIPNNQQVADFKVLFFGNSHIGGIPNKIKAMVETTMPDKTIEVETAPGNDYLAERIRDSRSVNLLRNESWSHLILQAQKYSQSGAIDYPTTAAQTWIRMAKHHNVTPILFPEHPQAGNITEGQRVHDIHESIALNEASCVSPVGLAWDKAISLDPSLKYHSGDGNHAATTGTVLTSLVLFQVITGYSADLVPHIESLNVSEQTQQFLGQIAAQTIAENNVCEY</sequence>
<dbReference type="GO" id="GO:0016788">
    <property type="term" value="F:hydrolase activity, acting on ester bonds"/>
    <property type="evidence" value="ECO:0007669"/>
    <property type="project" value="UniProtKB-ARBA"/>
</dbReference>
<reference evidence="1 2" key="1">
    <citation type="submission" date="2020-04" db="EMBL/GenBank/DDBJ databases">
        <title>Thalassotalea sp. M1531, isolated from the surface of marine red alga.</title>
        <authorList>
            <person name="Pang L."/>
            <person name="Lu D.-C."/>
        </authorList>
    </citation>
    <scope>NUCLEOTIDE SEQUENCE [LARGE SCALE GENOMIC DNA]</scope>
    <source>
        <strain evidence="1 2">M1531</strain>
    </source>
</reference>
<organism evidence="1 2">
    <name type="scientific">Thalassotalea algicola</name>
    <dbReference type="NCBI Taxonomy" id="2716224"/>
    <lineage>
        <taxon>Bacteria</taxon>
        <taxon>Pseudomonadati</taxon>
        <taxon>Pseudomonadota</taxon>
        <taxon>Gammaproteobacteria</taxon>
        <taxon>Alteromonadales</taxon>
        <taxon>Colwelliaceae</taxon>
        <taxon>Thalassotalea</taxon>
    </lineage>
</organism>
<evidence type="ECO:0000313" key="2">
    <source>
        <dbReference type="Proteomes" id="UP000568664"/>
    </source>
</evidence>
<proteinExistence type="predicted"/>
<dbReference type="InterPro" id="IPR036514">
    <property type="entry name" value="SGNH_hydro_sf"/>
</dbReference>
<gene>
    <name evidence="1" type="ORF">HII17_06340</name>
</gene>
<dbReference type="Proteomes" id="UP000568664">
    <property type="component" value="Unassembled WGS sequence"/>
</dbReference>
<evidence type="ECO:0008006" key="3">
    <source>
        <dbReference type="Google" id="ProtNLM"/>
    </source>
</evidence>
<evidence type="ECO:0000313" key="1">
    <source>
        <dbReference type="EMBL" id="NMP31178.1"/>
    </source>
</evidence>
<dbReference type="AlphaFoldDB" id="A0A7Y0LBK0"/>